<sequence>MAIRGIIFDLDGTLVDTIGDLTVSLNHALITNGFDGITVERTREIVGNGVRRLCSEAAKSSRIEQVEAVLAVMRAHYAENYKNVTQIYDGITELLNELTGRNVFLSVLTNKVEDVSRDIMKHYFSSWEFYPVYGAVDGRELKPDPEMLHKIMEMRGLSASEVLYAGDSEVDIQTARNAGVKSVAVSWGFRPRAELAELEPDFLVDKPREILELLDK</sequence>
<dbReference type="SUPFAM" id="SSF56784">
    <property type="entry name" value="HAD-like"/>
    <property type="match status" value="1"/>
</dbReference>
<dbReference type="EC" id="3.1.3.18" evidence="4"/>
<comment type="similarity">
    <text evidence="3">Belongs to the HAD-like hydrolase superfamily. CbbY/CbbZ/Gph/YieH family.</text>
</comment>
<dbReference type="OrthoDB" id="9792518at2"/>
<dbReference type="InterPro" id="IPR006439">
    <property type="entry name" value="HAD-SF_hydro_IA"/>
</dbReference>
<dbReference type="AlphaFoldDB" id="A0A1Q2MDC5"/>
<comment type="catalytic activity">
    <reaction evidence="1">
        <text>2-phosphoglycolate + H2O = glycolate + phosphate</text>
        <dbReference type="Rhea" id="RHEA:14369"/>
        <dbReference type="ChEBI" id="CHEBI:15377"/>
        <dbReference type="ChEBI" id="CHEBI:29805"/>
        <dbReference type="ChEBI" id="CHEBI:43474"/>
        <dbReference type="ChEBI" id="CHEBI:58033"/>
        <dbReference type="EC" id="3.1.3.18"/>
    </reaction>
</comment>
<evidence type="ECO:0000256" key="4">
    <source>
        <dbReference type="ARBA" id="ARBA00013078"/>
    </source>
</evidence>
<evidence type="ECO:0000313" key="5">
    <source>
        <dbReference type="EMBL" id="AQQ70685.1"/>
    </source>
</evidence>
<dbReference type="KEGG" id="pbas:SMSP2_01042"/>
<dbReference type="GO" id="GO:0006281">
    <property type="term" value="P:DNA repair"/>
    <property type="evidence" value="ECO:0007669"/>
    <property type="project" value="TreeGrafter"/>
</dbReference>
<dbReference type="InterPro" id="IPR023214">
    <property type="entry name" value="HAD_sf"/>
</dbReference>
<comment type="pathway">
    <text evidence="2">Organic acid metabolism; glycolate biosynthesis; glycolate from 2-phosphoglycolate: step 1/1.</text>
</comment>
<dbReference type="Pfam" id="PF13419">
    <property type="entry name" value="HAD_2"/>
    <property type="match status" value="1"/>
</dbReference>
<dbReference type="Gene3D" id="1.10.150.240">
    <property type="entry name" value="Putative phosphatase, domain 2"/>
    <property type="match status" value="1"/>
</dbReference>
<evidence type="ECO:0000313" key="6">
    <source>
        <dbReference type="Proteomes" id="UP000188181"/>
    </source>
</evidence>
<proteinExistence type="inferred from homology"/>
<dbReference type="Proteomes" id="UP000188181">
    <property type="component" value="Chromosome"/>
</dbReference>
<reference evidence="6" key="1">
    <citation type="submission" date="2017-02" db="EMBL/GenBank/DDBJ databases">
        <title>Comparative genomics and description of representatives of a novel lineage of planctomycetes thriving in anoxic sediments.</title>
        <authorList>
            <person name="Spring S."/>
            <person name="Bunk B."/>
            <person name="Sproer C."/>
        </authorList>
    </citation>
    <scope>NUCLEOTIDE SEQUENCE [LARGE SCALE GENOMIC DNA]</scope>
    <source>
        <strain evidence="6">SM-Chi-D1</strain>
    </source>
</reference>
<dbReference type="SFLD" id="SFLDG01129">
    <property type="entry name" value="C1.5:_HAD__Beta-PGM__Phosphata"/>
    <property type="match status" value="1"/>
</dbReference>
<dbReference type="NCBIfam" id="TIGR01549">
    <property type="entry name" value="HAD-SF-IA-v1"/>
    <property type="match status" value="1"/>
</dbReference>
<evidence type="ECO:0000256" key="2">
    <source>
        <dbReference type="ARBA" id="ARBA00004818"/>
    </source>
</evidence>
<organism evidence="5 6">
    <name type="scientific">Limihaloglobus sulfuriphilus</name>
    <dbReference type="NCBI Taxonomy" id="1851148"/>
    <lineage>
        <taxon>Bacteria</taxon>
        <taxon>Pseudomonadati</taxon>
        <taxon>Planctomycetota</taxon>
        <taxon>Phycisphaerae</taxon>
        <taxon>Sedimentisphaerales</taxon>
        <taxon>Sedimentisphaeraceae</taxon>
        <taxon>Limihaloglobus</taxon>
    </lineage>
</organism>
<dbReference type="STRING" id="1851148.SMSP2_01042"/>
<protein>
    <recommendedName>
        <fullName evidence="4">phosphoglycolate phosphatase</fullName>
        <ecNumber evidence="4">3.1.3.18</ecNumber>
    </recommendedName>
</protein>
<dbReference type="Gene3D" id="3.40.50.1000">
    <property type="entry name" value="HAD superfamily/HAD-like"/>
    <property type="match status" value="1"/>
</dbReference>
<dbReference type="PANTHER" id="PTHR43434:SF1">
    <property type="entry name" value="PHOSPHOGLYCOLATE PHOSPHATASE"/>
    <property type="match status" value="1"/>
</dbReference>
<dbReference type="EMBL" id="CP019646">
    <property type="protein sequence ID" value="AQQ70685.1"/>
    <property type="molecule type" value="Genomic_DNA"/>
</dbReference>
<dbReference type="InterPro" id="IPR023198">
    <property type="entry name" value="PGP-like_dom2"/>
</dbReference>
<dbReference type="GO" id="GO:0005829">
    <property type="term" value="C:cytosol"/>
    <property type="evidence" value="ECO:0007669"/>
    <property type="project" value="TreeGrafter"/>
</dbReference>
<dbReference type="PANTHER" id="PTHR43434">
    <property type="entry name" value="PHOSPHOGLYCOLATE PHOSPHATASE"/>
    <property type="match status" value="1"/>
</dbReference>
<name>A0A1Q2MDC5_9BACT</name>
<dbReference type="RefSeq" id="WP_146682928.1">
    <property type="nucleotide sequence ID" value="NZ_CP019646.1"/>
</dbReference>
<dbReference type="InterPro" id="IPR050155">
    <property type="entry name" value="HAD-like_hydrolase_sf"/>
</dbReference>
<accession>A0A1Q2MDC5</accession>
<dbReference type="GO" id="GO:0008967">
    <property type="term" value="F:phosphoglycolate phosphatase activity"/>
    <property type="evidence" value="ECO:0007669"/>
    <property type="project" value="UniProtKB-EC"/>
</dbReference>
<evidence type="ECO:0000256" key="3">
    <source>
        <dbReference type="ARBA" id="ARBA00006171"/>
    </source>
</evidence>
<dbReference type="InterPro" id="IPR036412">
    <property type="entry name" value="HAD-like_sf"/>
</dbReference>
<gene>
    <name evidence="5" type="primary">gph</name>
    <name evidence="5" type="ORF">SMSP2_01042</name>
</gene>
<dbReference type="SFLD" id="SFLDG01135">
    <property type="entry name" value="C1.5.6:_HAD__Beta-PGM__Phospha"/>
    <property type="match status" value="1"/>
</dbReference>
<keyword evidence="6" id="KW-1185">Reference proteome</keyword>
<keyword evidence="5" id="KW-0378">Hydrolase</keyword>
<dbReference type="SFLD" id="SFLDS00003">
    <property type="entry name" value="Haloacid_Dehalogenase"/>
    <property type="match status" value="1"/>
</dbReference>
<dbReference type="InterPro" id="IPR041492">
    <property type="entry name" value="HAD_2"/>
</dbReference>
<evidence type="ECO:0000256" key="1">
    <source>
        <dbReference type="ARBA" id="ARBA00000830"/>
    </source>
</evidence>